<dbReference type="STRING" id="181874.A0A409WA57"/>
<dbReference type="Proteomes" id="UP000284842">
    <property type="component" value="Unassembled WGS sequence"/>
</dbReference>
<proteinExistence type="predicted"/>
<dbReference type="InParanoid" id="A0A409WA57"/>
<organism evidence="2 3">
    <name type="scientific">Panaeolus cyanescens</name>
    <dbReference type="NCBI Taxonomy" id="181874"/>
    <lineage>
        <taxon>Eukaryota</taxon>
        <taxon>Fungi</taxon>
        <taxon>Dikarya</taxon>
        <taxon>Basidiomycota</taxon>
        <taxon>Agaricomycotina</taxon>
        <taxon>Agaricomycetes</taxon>
        <taxon>Agaricomycetidae</taxon>
        <taxon>Agaricales</taxon>
        <taxon>Agaricineae</taxon>
        <taxon>Galeropsidaceae</taxon>
        <taxon>Panaeolus</taxon>
    </lineage>
</organism>
<name>A0A409WA57_9AGAR</name>
<dbReference type="OrthoDB" id="3133596at2759"/>
<gene>
    <name evidence="2" type="ORF">CVT24_012991</name>
</gene>
<evidence type="ECO:0000259" key="1">
    <source>
        <dbReference type="Pfam" id="PF01926"/>
    </source>
</evidence>
<dbReference type="Pfam" id="PF01926">
    <property type="entry name" value="MMR_HSR1"/>
    <property type="match status" value="1"/>
</dbReference>
<comment type="caution">
    <text evidence="2">The sequence shown here is derived from an EMBL/GenBank/DDBJ whole genome shotgun (WGS) entry which is preliminary data.</text>
</comment>
<sequence>MPIVKMGGVSIEPWDGRHPEKTFHILLLGATGSGKSSFIEALAGNDCGLGLSGGTLESVTQTIQAFQAVNLYFEWKDGSKWPVCLIDTPGFLDNRTSEVSILEKIRKWMEEKSYNIDHVFYFCRITDTRIPRSAQRLIELIKALYIEPCGLTIMTSMWDNVYGAGAMKRAEDHFVQLQNVVWKDQIIKRARIVKFENNQKSAMRIINGIADRASILHGWFLDLHAKNGVSCLVFQQLLDRIQNARLEKLSLLEERIHLLESPHPAFDSNITTNLTEIDKRLTTYIDCLVAYCSPSQAQNLNSRVVVYQHLLDITLSSQQLVHALSNAVERLSNTTSITGQRSALVFALQTAKKDYKCAYMDLLRFGARPKGFPAFKASVTLDIPDNIQLGPMVAWQRVVHGLGLVQFLIKRHTRMGTALQAMTRSAIKRAQDADPNHQRCIIENCSTSMAVQIAHVYNREEAASNKRMQCLEWNWGLIKGSLNLDTRRNVFFVGVSLYELYRRHNWSLFPEEKVVRQFFYEGRSRPRERFDFPNFPSQTFKYTFLSIHDMEDVCINRQSEDNTVTVHQYPFEGFPVITSHIHPVFVMLHLSKALSSISEEKHDAIVMKYPWLGEVAWLHTFWLSRLPANADENPTYVPSLTQNVSTASEAALDDDLLRTPPYRIPPSIQQVIGGLDVEPIKSPPSSTRAAPRILQVYSRSVQKREASGPIQNARPNKRRRLLTSTDLTRHDEAHQQEFLKRRENRVSSWINNYPPVSSSSSRTEFYLRRSTRVKMKPKRLY</sequence>
<dbReference type="EMBL" id="NHTK01005676">
    <property type="protein sequence ID" value="PPQ75397.1"/>
    <property type="molecule type" value="Genomic_DNA"/>
</dbReference>
<keyword evidence="3" id="KW-1185">Reference proteome</keyword>
<dbReference type="InterPro" id="IPR027417">
    <property type="entry name" value="P-loop_NTPase"/>
</dbReference>
<dbReference type="SUPFAM" id="SSF52540">
    <property type="entry name" value="P-loop containing nucleoside triphosphate hydrolases"/>
    <property type="match status" value="1"/>
</dbReference>
<dbReference type="GO" id="GO:0005525">
    <property type="term" value="F:GTP binding"/>
    <property type="evidence" value="ECO:0007669"/>
    <property type="project" value="InterPro"/>
</dbReference>
<accession>A0A409WA57</accession>
<evidence type="ECO:0000313" key="3">
    <source>
        <dbReference type="Proteomes" id="UP000284842"/>
    </source>
</evidence>
<protein>
    <recommendedName>
        <fullName evidence="1">G domain-containing protein</fullName>
    </recommendedName>
</protein>
<evidence type="ECO:0000313" key="2">
    <source>
        <dbReference type="EMBL" id="PPQ75397.1"/>
    </source>
</evidence>
<dbReference type="Gene3D" id="3.40.50.300">
    <property type="entry name" value="P-loop containing nucleotide triphosphate hydrolases"/>
    <property type="match status" value="1"/>
</dbReference>
<dbReference type="InterPro" id="IPR006073">
    <property type="entry name" value="GTP-bd"/>
</dbReference>
<feature type="domain" description="G" evidence="1">
    <location>
        <begin position="25"/>
        <end position="123"/>
    </location>
</feature>
<reference evidence="2 3" key="1">
    <citation type="journal article" date="2018" name="Evol. Lett.">
        <title>Horizontal gene cluster transfer increased hallucinogenic mushroom diversity.</title>
        <authorList>
            <person name="Reynolds H.T."/>
            <person name="Vijayakumar V."/>
            <person name="Gluck-Thaler E."/>
            <person name="Korotkin H.B."/>
            <person name="Matheny P.B."/>
            <person name="Slot J.C."/>
        </authorList>
    </citation>
    <scope>NUCLEOTIDE SEQUENCE [LARGE SCALE GENOMIC DNA]</scope>
    <source>
        <strain evidence="2 3">2629</strain>
    </source>
</reference>
<dbReference type="AlphaFoldDB" id="A0A409WA57"/>